<keyword evidence="2" id="KW-0808">Transferase</keyword>
<dbReference type="SUPFAM" id="SSF81901">
    <property type="entry name" value="HCP-like"/>
    <property type="match status" value="1"/>
</dbReference>
<dbReference type="Gene3D" id="1.25.40.10">
    <property type="entry name" value="Tetratricopeptide repeat domain"/>
    <property type="match status" value="1"/>
</dbReference>
<dbReference type="InterPro" id="IPR011990">
    <property type="entry name" value="TPR-like_helical_dom_sf"/>
</dbReference>
<protein>
    <submittedName>
        <fullName evidence="2">Kinase-like protein</fullName>
    </submittedName>
</protein>
<dbReference type="Pfam" id="PF07714">
    <property type="entry name" value="PK_Tyr_Ser-Thr"/>
    <property type="match status" value="2"/>
</dbReference>
<dbReference type="InterPro" id="IPR006597">
    <property type="entry name" value="Sel1-like"/>
</dbReference>
<dbReference type="AlphaFoldDB" id="A0A8H4AK22"/>
<name>A0A8H4AK22_GIGMA</name>
<dbReference type="InterPro" id="IPR011009">
    <property type="entry name" value="Kinase-like_dom_sf"/>
</dbReference>
<evidence type="ECO:0000313" key="2">
    <source>
        <dbReference type="EMBL" id="KAF0505213.1"/>
    </source>
</evidence>
<dbReference type="PRINTS" id="PR00109">
    <property type="entry name" value="TYRKINASE"/>
</dbReference>
<dbReference type="Pfam" id="PF08238">
    <property type="entry name" value="Sel1"/>
    <property type="match status" value="1"/>
</dbReference>
<accession>A0A8H4AK22</accession>
<feature type="domain" description="Protein kinase" evidence="1">
    <location>
        <begin position="28"/>
        <end position="315"/>
    </location>
</feature>
<dbReference type="CDD" id="cd00180">
    <property type="entry name" value="PKc"/>
    <property type="match status" value="1"/>
</dbReference>
<dbReference type="PANTHER" id="PTHR44329">
    <property type="entry name" value="SERINE/THREONINE-PROTEIN KINASE TNNI3K-RELATED"/>
    <property type="match status" value="1"/>
</dbReference>
<dbReference type="PROSITE" id="PS50011">
    <property type="entry name" value="PROTEIN_KINASE_DOM"/>
    <property type="match status" value="2"/>
</dbReference>
<dbReference type="InterPro" id="IPR000719">
    <property type="entry name" value="Prot_kinase_dom"/>
</dbReference>
<feature type="domain" description="Protein kinase" evidence="1">
    <location>
        <begin position="345"/>
        <end position="616"/>
    </location>
</feature>
<dbReference type="GO" id="GO:0005524">
    <property type="term" value="F:ATP binding"/>
    <property type="evidence" value="ECO:0007669"/>
    <property type="project" value="InterPro"/>
</dbReference>
<proteinExistence type="predicted"/>
<evidence type="ECO:0000259" key="1">
    <source>
        <dbReference type="PROSITE" id="PS50011"/>
    </source>
</evidence>
<keyword evidence="2" id="KW-0418">Kinase</keyword>
<sequence length="785" mass="90512">MADASLNELINKIITEEKEIKKYEYSLFSDIIAISYGSFGTVRKAKWENSTIVLKSITIDHGVTTETTRAINTTGIISNETTINRTIITKETPIRAFVNELRKLAAVDKHKHRNIIQFYGITNDSVNNCYNLILLFAAEGNLRDYLSKNFSNLKWTDKLRYAHEIANGLSFLHDNKIFHRDLHSRNILVCHQRMLIADFGISKHLNEVTMFKATEMYGYLEPQCFANHKHKCNEKSDIYSLGVIFWEITSGQPPFNRFEHKEAIIVHVHEGKRETPVENTPNDYVELYQRCWDQDPEKRPEIKTVLEKLKDMRLLLIDDQKSLNERWIESKVIEGKINEYKIGEFNECKLINAGNSSKVYRARIKNTGNICALKVIEKNVHTNKEIINELDYMISVESHENIIKFHGITYTADEMDENVVKYVLILEYADNGTLRDYLQKNSSKIECELKIQFAIQLVEAVKWLHTHKIVHGDLHPNNILIHGETLKLADFGLSRRVIEASRSQTTNEVFGVVPFIDPQCFTAKQSQDGTFRRLKNNMKSDIYSIGVILWEISSEKQPFKNEDTAALLPRIKDGLREKPIVDTNPEYVAIYQRCWQGMQNDRPSIEEVATALEDIIVQDITIDDSFEIFDSSGFEEFITKTFKNINEKIKLNATAEMTLFVNNLYSAFRKLFNESESVSDIITNFISKSGKTNEEVFKWLLENKNHSKYICLLGLFHWWNIGTDEKNEAIFDLFDEAANKGDAIAQYFVGRCYAGGWNIGKNRRKAIECYTKAAENGCTAADRVL</sequence>
<dbReference type="SMART" id="SM00671">
    <property type="entry name" value="SEL1"/>
    <property type="match status" value="1"/>
</dbReference>
<organism evidence="2 3">
    <name type="scientific">Gigaspora margarita</name>
    <dbReference type="NCBI Taxonomy" id="4874"/>
    <lineage>
        <taxon>Eukaryota</taxon>
        <taxon>Fungi</taxon>
        <taxon>Fungi incertae sedis</taxon>
        <taxon>Mucoromycota</taxon>
        <taxon>Glomeromycotina</taxon>
        <taxon>Glomeromycetes</taxon>
        <taxon>Diversisporales</taxon>
        <taxon>Gigasporaceae</taxon>
        <taxon>Gigaspora</taxon>
    </lineage>
</organism>
<comment type="caution">
    <text evidence="2">The sequence shown here is derived from an EMBL/GenBank/DDBJ whole genome shotgun (WGS) entry which is preliminary data.</text>
</comment>
<dbReference type="InterPro" id="IPR001245">
    <property type="entry name" value="Ser-Thr/Tyr_kinase_cat_dom"/>
</dbReference>
<dbReference type="EMBL" id="WTPW01000499">
    <property type="protein sequence ID" value="KAF0505213.1"/>
    <property type="molecule type" value="Genomic_DNA"/>
</dbReference>
<evidence type="ECO:0000313" key="3">
    <source>
        <dbReference type="Proteomes" id="UP000439903"/>
    </source>
</evidence>
<keyword evidence="3" id="KW-1185">Reference proteome</keyword>
<dbReference type="Gene3D" id="1.10.510.10">
    <property type="entry name" value="Transferase(Phosphotransferase) domain 1"/>
    <property type="match status" value="2"/>
</dbReference>
<dbReference type="SUPFAM" id="SSF56112">
    <property type="entry name" value="Protein kinase-like (PK-like)"/>
    <property type="match status" value="2"/>
</dbReference>
<dbReference type="Proteomes" id="UP000439903">
    <property type="component" value="Unassembled WGS sequence"/>
</dbReference>
<gene>
    <name evidence="2" type="ORF">F8M41_019332</name>
</gene>
<dbReference type="InterPro" id="IPR051681">
    <property type="entry name" value="Ser/Thr_Kinases-Pseudokinases"/>
</dbReference>
<dbReference type="GO" id="GO:0004674">
    <property type="term" value="F:protein serine/threonine kinase activity"/>
    <property type="evidence" value="ECO:0007669"/>
    <property type="project" value="TreeGrafter"/>
</dbReference>
<reference evidence="2 3" key="1">
    <citation type="journal article" date="2019" name="Environ. Microbiol.">
        <title>At the nexus of three kingdoms: the genome of the mycorrhizal fungus Gigaspora margarita provides insights into plant, endobacterial and fungal interactions.</title>
        <authorList>
            <person name="Venice F."/>
            <person name="Ghignone S."/>
            <person name="Salvioli di Fossalunga A."/>
            <person name="Amselem J."/>
            <person name="Novero M."/>
            <person name="Xianan X."/>
            <person name="Sedzielewska Toro K."/>
            <person name="Morin E."/>
            <person name="Lipzen A."/>
            <person name="Grigoriev I.V."/>
            <person name="Henrissat B."/>
            <person name="Martin F.M."/>
            <person name="Bonfante P."/>
        </authorList>
    </citation>
    <scope>NUCLEOTIDE SEQUENCE [LARGE SCALE GENOMIC DNA]</scope>
    <source>
        <strain evidence="2 3">BEG34</strain>
    </source>
</reference>
<dbReference type="OrthoDB" id="2373391at2759"/>